<sequence>MTGGNKTMSRRGYFCASSALAITLGLGLATPAASQNKNSASGVQVEELVITGSLIRGTPEDAALPVDVITNEALQEQGSPSLVDLVRTIPSVSGGNIGESNRFLGGAAAGVATINLRGLGLTRTLSLMNGERLSTITAAGGQEFVNINVVPTIAIGQVEVLRDGAAATYGSDAVAGVVNFITRRDLDGFEANAKYALIDGSDGDYEGAIAWGAKLDNGNVLLAASYRHRSELNGVDLPWTLPNAIFPDTVNVSGISGASNPGGYNAVLGTPVIGPNGGFVQDPTRPGVPLGATLSSTFSDAGCTQLGGLSFVPNGQCFYPFTYHDTRVAREDHYHLFGEANFQLNDSLRFHGEVLWSRTEVPDDRVSASQSTVQFPTPIEASGASPGGGTSLMPAAPGAIQSRYYVPASNPGLQALFNPCPTATQPQITAAICAGALANGVTMNQTQWRPAAMGGNPIHGFDADRQSNRITSYRVVGGLVGELANGWEWRTSLNYMRAEQVNKTPDRYVNRIQLALRGLGGPGCNPATGTPGAGGCQYLNPFANSIRTSSINGANYAQATGLPQGPAIDPGLWAWLQDYAVSTTTQQLATAQVQLAGDLGEFRLWSGDAISWAVGAQWRYNERTIELSSNFDGDATPCVDSQPYGDGVPGCASPGGGPFTFIGSGRESDIDRQVYSFFGEVQVPVFETVVASFAIRNERYGGNVGDTTNPRASVRWQVTPWMAIRGSAGTTFRAPPVAALDPGFGFIQAQFSNPVTGAPLYRPVQTFGNPNLEPETADTYNIGFLFESGGFQGQIDFFKFAFKNEITTETAARIYGSMFPSSNAATWQCGTAALFERFRFGTETVNSTLYGGQAVPTCHPNNFLSVRNNVINGPDTEITGIDLNASYSGLDFLNGNLTVGGDASILNDYNRGPGILLNTNIVFDAALNRAGKSELLSAFYSYPRLRGNVYANWDIGDHNLRWTTRYWAGTDDVNAVVAGQRLHRDDRWVHDFTYRLTLQEKWAATLSVKNVFDDQPPFYKSQYNYDYMTQNPLGRVFEFGVQAKF</sequence>
<evidence type="ECO:0000256" key="5">
    <source>
        <dbReference type="ARBA" id="ARBA00023077"/>
    </source>
</evidence>
<dbReference type="AlphaFoldDB" id="A0A2Z3HRL5"/>
<dbReference type="Gene3D" id="2.170.130.10">
    <property type="entry name" value="TonB-dependent receptor, plug domain"/>
    <property type="match status" value="1"/>
</dbReference>
<feature type="domain" description="TonB-dependent receptor-like beta-barrel" evidence="11">
    <location>
        <begin position="472"/>
        <end position="1011"/>
    </location>
</feature>
<evidence type="ECO:0000256" key="1">
    <source>
        <dbReference type="ARBA" id="ARBA00004571"/>
    </source>
</evidence>
<evidence type="ECO:0008006" key="15">
    <source>
        <dbReference type="Google" id="ProtNLM"/>
    </source>
</evidence>
<evidence type="ECO:0000256" key="6">
    <source>
        <dbReference type="ARBA" id="ARBA00023136"/>
    </source>
</evidence>
<evidence type="ECO:0000259" key="12">
    <source>
        <dbReference type="Pfam" id="PF07715"/>
    </source>
</evidence>
<organism evidence="13 14">
    <name type="scientific">Phenylobacterium parvum</name>
    <dbReference type="NCBI Taxonomy" id="2201350"/>
    <lineage>
        <taxon>Bacteria</taxon>
        <taxon>Pseudomonadati</taxon>
        <taxon>Pseudomonadota</taxon>
        <taxon>Alphaproteobacteria</taxon>
        <taxon>Caulobacterales</taxon>
        <taxon>Caulobacteraceae</taxon>
        <taxon>Phenylobacterium</taxon>
    </lineage>
</organism>
<feature type="domain" description="TonB-dependent receptor plug" evidence="12">
    <location>
        <begin position="60"/>
        <end position="177"/>
    </location>
</feature>
<dbReference type="InterPro" id="IPR037066">
    <property type="entry name" value="Plug_dom_sf"/>
</dbReference>
<dbReference type="Pfam" id="PF07715">
    <property type="entry name" value="Plug"/>
    <property type="match status" value="1"/>
</dbReference>
<protein>
    <recommendedName>
        <fullName evidence="15">TonB-dependent receptor</fullName>
    </recommendedName>
</protein>
<evidence type="ECO:0000256" key="10">
    <source>
        <dbReference type="SAM" id="SignalP"/>
    </source>
</evidence>
<reference evidence="14" key="1">
    <citation type="submission" date="2018-05" db="EMBL/GenBank/DDBJ databases">
        <title>Genome sequencing of Phenylobacterium sp. HYN0004.</title>
        <authorList>
            <person name="Yi H."/>
            <person name="Baek C."/>
        </authorList>
    </citation>
    <scope>NUCLEOTIDE SEQUENCE [LARGE SCALE GENOMIC DNA]</scope>
    <source>
        <strain evidence="14">HYN0004</strain>
    </source>
</reference>
<proteinExistence type="inferred from homology"/>
<evidence type="ECO:0000256" key="9">
    <source>
        <dbReference type="RuleBase" id="RU003357"/>
    </source>
</evidence>
<dbReference type="SUPFAM" id="SSF56935">
    <property type="entry name" value="Porins"/>
    <property type="match status" value="1"/>
</dbReference>
<dbReference type="GO" id="GO:0009279">
    <property type="term" value="C:cell outer membrane"/>
    <property type="evidence" value="ECO:0007669"/>
    <property type="project" value="UniProtKB-SubCell"/>
</dbReference>
<comment type="similarity">
    <text evidence="8 9">Belongs to the TonB-dependent receptor family.</text>
</comment>
<dbReference type="PANTHER" id="PTHR47234:SF2">
    <property type="entry name" value="TONB-DEPENDENT RECEPTOR"/>
    <property type="match status" value="1"/>
</dbReference>
<feature type="chain" id="PRO_5016250845" description="TonB-dependent receptor" evidence="10">
    <location>
        <begin position="22"/>
        <end position="1045"/>
    </location>
</feature>
<keyword evidence="3 8" id="KW-1134">Transmembrane beta strand</keyword>
<dbReference type="InterPro" id="IPR012910">
    <property type="entry name" value="Plug_dom"/>
</dbReference>
<accession>A0A2Z3HRL5</accession>
<dbReference type="PROSITE" id="PS52016">
    <property type="entry name" value="TONB_DEPENDENT_REC_3"/>
    <property type="match status" value="1"/>
</dbReference>
<evidence type="ECO:0000256" key="2">
    <source>
        <dbReference type="ARBA" id="ARBA00022448"/>
    </source>
</evidence>
<dbReference type="InterPro" id="IPR000531">
    <property type="entry name" value="Beta-barrel_TonB"/>
</dbReference>
<keyword evidence="2 8" id="KW-0813">Transport</keyword>
<keyword evidence="7 8" id="KW-0998">Cell outer membrane</keyword>
<evidence type="ECO:0000256" key="3">
    <source>
        <dbReference type="ARBA" id="ARBA00022452"/>
    </source>
</evidence>
<evidence type="ECO:0000256" key="8">
    <source>
        <dbReference type="PROSITE-ProRule" id="PRU01360"/>
    </source>
</evidence>
<keyword evidence="5 9" id="KW-0798">TonB box</keyword>
<comment type="subcellular location">
    <subcellularLocation>
        <location evidence="1 8">Cell outer membrane</location>
        <topology evidence="1 8">Multi-pass membrane protein</topology>
    </subcellularLocation>
</comment>
<keyword evidence="14" id="KW-1185">Reference proteome</keyword>
<evidence type="ECO:0000256" key="4">
    <source>
        <dbReference type="ARBA" id="ARBA00022692"/>
    </source>
</evidence>
<dbReference type="EMBL" id="CP029479">
    <property type="protein sequence ID" value="AWM77425.1"/>
    <property type="molecule type" value="Genomic_DNA"/>
</dbReference>
<dbReference type="InterPro" id="IPR039426">
    <property type="entry name" value="TonB-dep_rcpt-like"/>
</dbReference>
<evidence type="ECO:0000256" key="7">
    <source>
        <dbReference type="ARBA" id="ARBA00023237"/>
    </source>
</evidence>
<feature type="signal peptide" evidence="10">
    <location>
        <begin position="1"/>
        <end position="21"/>
    </location>
</feature>
<keyword evidence="4 8" id="KW-0812">Transmembrane</keyword>
<dbReference type="Pfam" id="PF00593">
    <property type="entry name" value="TonB_dep_Rec_b-barrel"/>
    <property type="match status" value="1"/>
</dbReference>
<gene>
    <name evidence="13" type="ORF">HYN04_06390</name>
</gene>
<dbReference type="KEGG" id="phb:HYN04_06390"/>
<evidence type="ECO:0000259" key="11">
    <source>
        <dbReference type="Pfam" id="PF00593"/>
    </source>
</evidence>
<evidence type="ECO:0000313" key="13">
    <source>
        <dbReference type="EMBL" id="AWM77425.1"/>
    </source>
</evidence>
<keyword evidence="6 8" id="KW-0472">Membrane</keyword>
<dbReference type="OrthoDB" id="7051241at2"/>
<keyword evidence="10" id="KW-0732">Signal</keyword>
<dbReference type="PANTHER" id="PTHR47234">
    <property type="match status" value="1"/>
</dbReference>
<dbReference type="InterPro" id="IPR036942">
    <property type="entry name" value="Beta-barrel_TonB_sf"/>
</dbReference>
<dbReference type="Gene3D" id="2.40.170.20">
    <property type="entry name" value="TonB-dependent receptor, beta-barrel domain"/>
    <property type="match status" value="1"/>
</dbReference>
<evidence type="ECO:0000313" key="14">
    <source>
        <dbReference type="Proteomes" id="UP000247763"/>
    </source>
</evidence>
<name>A0A2Z3HRL5_9CAUL</name>
<dbReference type="Proteomes" id="UP000247763">
    <property type="component" value="Chromosome"/>
</dbReference>